<dbReference type="EMBL" id="UYYG01001151">
    <property type="protein sequence ID" value="VDN54874.1"/>
    <property type="molecule type" value="Genomic_DNA"/>
</dbReference>
<feature type="region of interest" description="Disordered" evidence="1">
    <location>
        <begin position="220"/>
        <end position="245"/>
    </location>
</feature>
<keyword evidence="4" id="KW-1185">Reference proteome</keyword>
<dbReference type="InterPro" id="IPR026321">
    <property type="entry name" value="CC134"/>
</dbReference>
<organism evidence="3 5">
    <name type="scientific">Dracunculus medinensis</name>
    <name type="common">Guinea worm</name>
    <dbReference type="NCBI Taxonomy" id="318479"/>
    <lineage>
        <taxon>Eukaryota</taxon>
        <taxon>Metazoa</taxon>
        <taxon>Ecdysozoa</taxon>
        <taxon>Nematoda</taxon>
        <taxon>Chromadorea</taxon>
        <taxon>Rhabditida</taxon>
        <taxon>Spirurina</taxon>
        <taxon>Dracunculoidea</taxon>
        <taxon>Dracunculidae</taxon>
        <taxon>Dracunculus</taxon>
    </lineage>
</organism>
<dbReference type="STRING" id="318479.A0A0N4U1K0"/>
<evidence type="ECO:0000313" key="4">
    <source>
        <dbReference type="Proteomes" id="UP000274756"/>
    </source>
</evidence>
<protein>
    <submittedName>
        <fullName evidence="5">Coiled-coil domain-containing protein 134</fullName>
    </submittedName>
</protein>
<dbReference type="OrthoDB" id="5854099at2759"/>
<evidence type="ECO:0000313" key="2">
    <source>
        <dbReference type="EMBL" id="VDN54874.1"/>
    </source>
</evidence>
<accession>A0A0N4U1K0</accession>
<gene>
    <name evidence="2" type="ORF">DME_LOCUS4847</name>
</gene>
<dbReference type="PANTHER" id="PTHR14735">
    <property type="entry name" value="COILED-COIL DOMAIN-CONTAINING PROTEIN 134"/>
    <property type="match status" value="1"/>
</dbReference>
<dbReference type="PANTHER" id="PTHR14735:SF1">
    <property type="entry name" value="COILED-COIL DOMAIN-CONTAINING PROTEIN 134"/>
    <property type="match status" value="1"/>
</dbReference>
<dbReference type="AlphaFoldDB" id="A0A0N4U1K0"/>
<dbReference type="Proteomes" id="UP000038040">
    <property type="component" value="Unplaced"/>
</dbReference>
<reference evidence="5" key="1">
    <citation type="submission" date="2017-02" db="UniProtKB">
        <authorList>
            <consortium name="WormBaseParasite"/>
        </authorList>
    </citation>
    <scope>IDENTIFICATION</scope>
</reference>
<sequence>MDESKMLLKAQYSSTAGSKAHGRSILSLCKFWYNDDIHKQLIVAFASIVACDKTLLKVKRKEQVNAIKSIIALSNGKKQKKLIDDLIKNIEKVITGAKLLIESKQFHSFDPFPSNNLLREALANVIENTAFFSEIVLRFPSFIGKRFSSDSNWNAIVNWAYNFSMGTNLYDDSGSKLLNLAAQQLNIIPREENFYNPYDKRNIKEEMEFEAVRRMNEAKERKLQEKKLERKRKKKNVPSLTKSEL</sequence>
<evidence type="ECO:0000313" key="5">
    <source>
        <dbReference type="WBParaSite" id="DME_0000048701-mRNA-1"/>
    </source>
</evidence>
<dbReference type="Proteomes" id="UP000274756">
    <property type="component" value="Unassembled WGS sequence"/>
</dbReference>
<evidence type="ECO:0000256" key="1">
    <source>
        <dbReference type="SAM" id="MobiDB-lite"/>
    </source>
</evidence>
<evidence type="ECO:0000313" key="3">
    <source>
        <dbReference type="Proteomes" id="UP000038040"/>
    </source>
</evidence>
<dbReference type="Pfam" id="PF15002">
    <property type="entry name" value="ERK-JNK_inhib"/>
    <property type="match status" value="1"/>
</dbReference>
<proteinExistence type="predicted"/>
<dbReference type="WBParaSite" id="DME_0000048701-mRNA-1">
    <property type="protein sequence ID" value="DME_0000048701-mRNA-1"/>
    <property type="gene ID" value="DME_0000048701"/>
</dbReference>
<reference evidence="2 4" key="2">
    <citation type="submission" date="2018-11" db="EMBL/GenBank/DDBJ databases">
        <authorList>
            <consortium name="Pathogen Informatics"/>
        </authorList>
    </citation>
    <scope>NUCLEOTIDE SEQUENCE [LARGE SCALE GENOMIC DNA]</scope>
</reference>
<name>A0A0N4U1K0_DRAME</name>